<evidence type="ECO:0000256" key="13">
    <source>
        <dbReference type="ARBA" id="ARBA00024301"/>
    </source>
</evidence>
<comment type="subcellular location">
    <subcellularLocation>
        <location evidence="1">Nucleus</location>
    </subcellularLocation>
</comment>
<comment type="similarity">
    <text evidence="14">Belongs to the DEAD box helicase family. DDX47/RRP3 subfamily.</text>
</comment>
<comment type="catalytic activity">
    <reaction evidence="18">
        <text>ATP + H2O = ADP + phosphate + H(+)</text>
        <dbReference type="Rhea" id="RHEA:13065"/>
        <dbReference type="ChEBI" id="CHEBI:15377"/>
        <dbReference type="ChEBI" id="CHEBI:15378"/>
        <dbReference type="ChEBI" id="CHEBI:30616"/>
        <dbReference type="ChEBI" id="CHEBI:43474"/>
        <dbReference type="ChEBI" id="CHEBI:456216"/>
        <dbReference type="EC" id="3.6.4.13"/>
    </reaction>
</comment>
<dbReference type="Gene3D" id="3.40.50.300">
    <property type="entry name" value="P-loop containing nucleotide triphosphate hydrolases"/>
    <property type="match status" value="2"/>
</dbReference>
<dbReference type="PROSITE" id="PS00039">
    <property type="entry name" value="DEAD_ATP_HELICASE"/>
    <property type="match status" value="1"/>
</dbReference>
<dbReference type="AlphaFoldDB" id="A0A438NDM4"/>
<dbReference type="InterPro" id="IPR014001">
    <property type="entry name" value="Helicase_ATP-bd"/>
</dbReference>
<dbReference type="GO" id="GO:0005634">
    <property type="term" value="C:nucleus"/>
    <property type="evidence" value="ECO:0007669"/>
    <property type="project" value="UniProtKB-SubCell"/>
</dbReference>
<evidence type="ECO:0000259" key="22">
    <source>
        <dbReference type="PROSITE" id="PS51192"/>
    </source>
</evidence>
<evidence type="ECO:0000256" key="9">
    <source>
        <dbReference type="ARBA" id="ARBA00023015"/>
    </source>
</evidence>
<comment type="function">
    <text evidence="13">ATP-dependent rRNA helicase required for pre-ribosomal RNA processing. Involved in the maturation of the 35S-pre-rRNA and to its cleavage to mature 18S rRNA.</text>
</comment>
<comment type="caution">
    <text evidence="25">The sequence shown here is derived from an EMBL/GenBank/DDBJ whole genome shotgun (WGS) entry which is preliminary data.</text>
</comment>
<dbReference type="PROSITE" id="PS51192">
    <property type="entry name" value="HELICASE_ATP_BIND_1"/>
    <property type="match status" value="1"/>
</dbReference>
<dbReference type="GO" id="GO:0008270">
    <property type="term" value="F:zinc ion binding"/>
    <property type="evidence" value="ECO:0007669"/>
    <property type="project" value="InterPro"/>
</dbReference>
<evidence type="ECO:0000256" key="19">
    <source>
        <dbReference type="PROSITE-ProRule" id="PRU00552"/>
    </source>
</evidence>
<dbReference type="PROSITE" id="PS50048">
    <property type="entry name" value="ZN2_CY6_FUNGAL_2"/>
    <property type="match status" value="1"/>
</dbReference>
<keyword evidence="5" id="KW-0378">Hydrolase</keyword>
<feature type="region of interest" description="Disordered" evidence="20">
    <location>
        <begin position="917"/>
        <end position="942"/>
    </location>
</feature>
<name>A0A438NDM4_EXOME</name>
<dbReference type="InterPro" id="IPR011545">
    <property type="entry name" value="DEAD/DEAH_box_helicase_dom"/>
</dbReference>
<keyword evidence="7" id="KW-0067">ATP-binding</keyword>
<dbReference type="InterPro" id="IPR027417">
    <property type="entry name" value="P-loop_NTPase"/>
</dbReference>
<dbReference type="PROSITE" id="PS51195">
    <property type="entry name" value="Q_MOTIF"/>
    <property type="match status" value="1"/>
</dbReference>
<evidence type="ECO:0000259" key="24">
    <source>
        <dbReference type="PROSITE" id="PS51195"/>
    </source>
</evidence>
<feature type="short sequence motif" description="Q motif" evidence="19">
    <location>
        <begin position="97"/>
        <end position="125"/>
    </location>
</feature>
<evidence type="ECO:0000256" key="10">
    <source>
        <dbReference type="ARBA" id="ARBA00023125"/>
    </source>
</evidence>
<dbReference type="InterPro" id="IPR014014">
    <property type="entry name" value="RNA_helicase_DEAD_Q_motif"/>
</dbReference>
<evidence type="ECO:0000313" key="25">
    <source>
        <dbReference type="EMBL" id="RVX73791.1"/>
    </source>
</evidence>
<evidence type="ECO:0000259" key="21">
    <source>
        <dbReference type="PROSITE" id="PS50048"/>
    </source>
</evidence>
<evidence type="ECO:0000256" key="20">
    <source>
        <dbReference type="SAM" id="MobiDB-lite"/>
    </source>
</evidence>
<keyword evidence="4" id="KW-0547">Nucleotide-binding</keyword>
<dbReference type="GO" id="GO:0003677">
    <property type="term" value="F:DNA binding"/>
    <property type="evidence" value="ECO:0007669"/>
    <property type="project" value="UniProtKB-KW"/>
</dbReference>
<dbReference type="GO" id="GO:0005524">
    <property type="term" value="F:ATP binding"/>
    <property type="evidence" value="ECO:0007669"/>
    <property type="project" value="UniProtKB-KW"/>
</dbReference>
<organism evidence="25 26">
    <name type="scientific">Exophiala mesophila</name>
    <name type="common">Black yeast-like fungus</name>
    <dbReference type="NCBI Taxonomy" id="212818"/>
    <lineage>
        <taxon>Eukaryota</taxon>
        <taxon>Fungi</taxon>
        <taxon>Dikarya</taxon>
        <taxon>Ascomycota</taxon>
        <taxon>Pezizomycotina</taxon>
        <taxon>Eurotiomycetes</taxon>
        <taxon>Chaetothyriomycetidae</taxon>
        <taxon>Chaetothyriales</taxon>
        <taxon>Herpotrichiellaceae</taxon>
        <taxon>Exophiala</taxon>
    </lineage>
</organism>
<keyword evidence="12" id="KW-0539">Nucleus</keyword>
<evidence type="ECO:0000313" key="26">
    <source>
        <dbReference type="Proteomes" id="UP000288859"/>
    </source>
</evidence>
<evidence type="ECO:0000256" key="2">
    <source>
        <dbReference type="ARBA" id="ARBA00012552"/>
    </source>
</evidence>
<keyword evidence="9" id="KW-0805">Transcription regulation</keyword>
<dbReference type="OrthoDB" id="10261904at2759"/>
<evidence type="ECO:0000256" key="15">
    <source>
        <dbReference type="ARBA" id="ARBA00024374"/>
    </source>
</evidence>
<evidence type="ECO:0000256" key="1">
    <source>
        <dbReference type="ARBA" id="ARBA00004123"/>
    </source>
</evidence>
<dbReference type="InterPro" id="IPR001650">
    <property type="entry name" value="Helicase_C-like"/>
</dbReference>
<dbReference type="Pfam" id="PF00172">
    <property type="entry name" value="Zn_clus"/>
    <property type="match status" value="1"/>
</dbReference>
<feature type="region of interest" description="Disordered" evidence="20">
    <location>
        <begin position="611"/>
        <end position="643"/>
    </location>
</feature>
<dbReference type="SMART" id="SM00487">
    <property type="entry name" value="DEXDc"/>
    <property type="match status" value="1"/>
</dbReference>
<dbReference type="CDD" id="cd00067">
    <property type="entry name" value="GAL4"/>
    <property type="match status" value="1"/>
</dbReference>
<dbReference type="Proteomes" id="UP000288859">
    <property type="component" value="Unassembled WGS sequence"/>
</dbReference>
<feature type="domain" description="DEAD-box RNA helicase Q" evidence="24">
    <location>
        <begin position="97"/>
        <end position="125"/>
    </location>
</feature>
<evidence type="ECO:0000256" key="14">
    <source>
        <dbReference type="ARBA" id="ARBA00024350"/>
    </source>
</evidence>
<dbReference type="GO" id="GO:0016787">
    <property type="term" value="F:hydrolase activity"/>
    <property type="evidence" value="ECO:0007669"/>
    <property type="project" value="UniProtKB-KW"/>
</dbReference>
<dbReference type="SUPFAM" id="SSF52540">
    <property type="entry name" value="P-loop containing nucleoside triphosphate hydrolases"/>
    <property type="match status" value="1"/>
</dbReference>
<dbReference type="PROSITE" id="PS00463">
    <property type="entry name" value="ZN2_CY6_FUNGAL_1"/>
    <property type="match status" value="1"/>
</dbReference>
<dbReference type="GO" id="GO:0003724">
    <property type="term" value="F:RNA helicase activity"/>
    <property type="evidence" value="ECO:0007669"/>
    <property type="project" value="UniProtKB-EC"/>
</dbReference>
<evidence type="ECO:0000256" key="11">
    <source>
        <dbReference type="ARBA" id="ARBA00023163"/>
    </source>
</evidence>
<protein>
    <recommendedName>
        <fullName evidence="17">ATP-dependent rRNA helicase RRP3</fullName>
        <ecNumber evidence="2">3.6.4.13</ecNumber>
    </recommendedName>
    <alternativeName>
        <fullName evidence="16">ATP-dependent rRNA helicase rrp3</fullName>
    </alternativeName>
</protein>
<evidence type="ECO:0000256" key="4">
    <source>
        <dbReference type="ARBA" id="ARBA00022741"/>
    </source>
</evidence>
<gene>
    <name evidence="25" type="ORF">B0A52_02681</name>
</gene>
<dbReference type="GO" id="GO:0003723">
    <property type="term" value="F:RNA binding"/>
    <property type="evidence" value="ECO:0007669"/>
    <property type="project" value="UniProtKB-KW"/>
</dbReference>
<dbReference type="GO" id="GO:0000981">
    <property type="term" value="F:DNA-binding transcription factor activity, RNA polymerase II-specific"/>
    <property type="evidence" value="ECO:0007669"/>
    <property type="project" value="InterPro"/>
</dbReference>
<dbReference type="SUPFAM" id="SSF57701">
    <property type="entry name" value="Zn2/Cys6 DNA-binding domain"/>
    <property type="match status" value="1"/>
</dbReference>
<dbReference type="CDD" id="cd18787">
    <property type="entry name" value="SF2_C_DEAD"/>
    <property type="match status" value="1"/>
</dbReference>
<dbReference type="CDD" id="cd17954">
    <property type="entry name" value="DEADc_DDX47"/>
    <property type="match status" value="1"/>
</dbReference>
<dbReference type="InterPro" id="IPR000629">
    <property type="entry name" value="RNA-helicase_DEAD-box_CS"/>
</dbReference>
<evidence type="ECO:0000256" key="16">
    <source>
        <dbReference type="ARBA" id="ARBA00024394"/>
    </source>
</evidence>
<dbReference type="InterPro" id="IPR050079">
    <property type="entry name" value="DEAD_box_RNA_helicase"/>
</dbReference>
<evidence type="ECO:0000256" key="12">
    <source>
        <dbReference type="ARBA" id="ARBA00023242"/>
    </source>
</evidence>
<comment type="subunit">
    <text evidence="15">Interacts with the SSU processome.</text>
</comment>
<dbReference type="InterPro" id="IPR036864">
    <property type="entry name" value="Zn2-C6_fun-type_DNA-bd_sf"/>
</dbReference>
<evidence type="ECO:0000256" key="3">
    <source>
        <dbReference type="ARBA" id="ARBA00022517"/>
    </source>
</evidence>
<dbReference type="Pfam" id="PF00271">
    <property type="entry name" value="Helicase_C"/>
    <property type="match status" value="1"/>
</dbReference>
<accession>A0A438NDM4</accession>
<dbReference type="InterPro" id="IPR001138">
    <property type="entry name" value="Zn2Cys6_DnaBD"/>
</dbReference>
<dbReference type="GO" id="GO:0005829">
    <property type="term" value="C:cytosol"/>
    <property type="evidence" value="ECO:0007669"/>
    <property type="project" value="TreeGrafter"/>
</dbReference>
<dbReference type="SMART" id="SM00490">
    <property type="entry name" value="HELICc"/>
    <property type="match status" value="1"/>
</dbReference>
<dbReference type="InterPro" id="IPR044765">
    <property type="entry name" value="DDX47/Rrp3_DEADc"/>
</dbReference>
<evidence type="ECO:0000256" key="7">
    <source>
        <dbReference type="ARBA" id="ARBA00022840"/>
    </source>
</evidence>
<dbReference type="PANTHER" id="PTHR47959:SF20">
    <property type="entry name" value="RNA HELICASE"/>
    <property type="match status" value="1"/>
</dbReference>
<dbReference type="Pfam" id="PF00270">
    <property type="entry name" value="DEAD"/>
    <property type="match status" value="1"/>
</dbReference>
<evidence type="ECO:0000256" key="6">
    <source>
        <dbReference type="ARBA" id="ARBA00022806"/>
    </source>
</evidence>
<feature type="domain" description="Zn(2)-C6 fungal-type" evidence="21">
    <location>
        <begin position="546"/>
        <end position="575"/>
    </location>
</feature>
<dbReference type="EC" id="3.6.4.13" evidence="2"/>
<feature type="domain" description="Helicase C-terminal" evidence="23">
    <location>
        <begin position="328"/>
        <end position="472"/>
    </location>
</feature>
<dbReference type="SMART" id="SM00066">
    <property type="entry name" value="GAL4"/>
    <property type="match status" value="1"/>
</dbReference>
<dbReference type="EMBL" id="NAJM01000006">
    <property type="protein sequence ID" value="RVX73791.1"/>
    <property type="molecule type" value="Genomic_DNA"/>
</dbReference>
<keyword evidence="11" id="KW-0804">Transcription</keyword>
<keyword evidence="10" id="KW-0238">DNA-binding</keyword>
<feature type="domain" description="Helicase ATP-binding" evidence="22">
    <location>
        <begin position="128"/>
        <end position="300"/>
    </location>
</feature>
<evidence type="ECO:0000256" key="17">
    <source>
        <dbReference type="ARBA" id="ARBA00024398"/>
    </source>
</evidence>
<dbReference type="PANTHER" id="PTHR47959">
    <property type="entry name" value="ATP-DEPENDENT RNA HELICASE RHLE-RELATED"/>
    <property type="match status" value="1"/>
</dbReference>
<dbReference type="VEuPathDB" id="FungiDB:PV10_02527"/>
<proteinExistence type="inferred from homology"/>
<dbReference type="GO" id="GO:0010467">
    <property type="term" value="P:gene expression"/>
    <property type="evidence" value="ECO:0007669"/>
    <property type="project" value="UniProtKB-ARBA"/>
</dbReference>
<dbReference type="Gene3D" id="4.10.240.10">
    <property type="entry name" value="Zn(2)-C6 fungal-type DNA-binding domain"/>
    <property type="match status" value="1"/>
</dbReference>
<feature type="compositionally biased region" description="Low complexity" evidence="20">
    <location>
        <begin position="625"/>
        <end position="638"/>
    </location>
</feature>
<keyword evidence="8" id="KW-0694">RNA-binding</keyword>
<feature type="region of interest" description="Disordered" evidence="20">
    <location>
        <begin position="38"/>
        <end position="99"/>
    </location>
</feature>
<evidence type="ECO:0000256" key="5">
    <source>
        <dbReference type="ARBA" id="ARBA00022801"/>
    </source>
</evidence>
<dbReference type="GO" id="GO:0042254">
    <property type="term" value="P:ribosome biogenesis"/>
    <property type="evidence" value="ECO:0007669"/>
    <property type="project" value="UniProtKB-KW"/>
</dbReference>
<sequence>MIDSTAPSQLSNPTFNFSHTAWVTRYSSTAVNMPALKKRKLSHEDGVRPKSKPTDPPSSAFESESETEAEAQNENGDTADHTDEGQDETPTESKQPTTFKELGIIDSLCEACEALGYKAPTPIQAESIPLALQGRDLIGLAETGSGKTAAFVLPILQALMEKPQQLHSLILAPTRELAYQISEAVEALGSLIAVRCAVLVGGMDMIPQAIALGKKPHVIVATPGRLLDHMENTKGFSLRLLKYLVMDEADRLLDLDFGPILDKILKILPKEGRKTYLFSATMSSKVESLQRASLSNPLRVSVSQDRYQTVSTLLQSYIFIPHKHKDLYLIHILNELAGQTGIIFTRTVNEAQRISILLRMLGFSAIPIHGQLSQQARLAALNKFRAKSRNLLVASDVASRGLDIPSVDLVVNFDLPHDSKTYIHRVGRTARAGKSGKAISFVTQYDVELWMRIEGALGKKLKEYETVKEEVMVLAERVNDAQRAAAMEMKELHENRGKKEKPNALGIELSFDVHRQLGDFIPTETPDSAAGVPHESDLPNMSLARACLACRSAKARCDREQPQCGRCVRRRLECVGASSDQDIVFLNENQVAERNSRRARRGIRSRNQLTSVTFDVVTTPERSSSHSQSPPKSKSSSPEHVVDPGLRFQYPWLNEQRIAHLAPPMTQDPDLRAVDRFFVNWTLYPDNEEISNGHMSNMQDLYISAPPQSVLWFAVRAVAYADMRNELSTGTPFSVKARQFYGAALSRLREVAYQGQNLANDHMLAAILLIDNFELMYLSRIEPLGPHRHAIKHILHTGGDDYLFNKSRFALWCVAHKRLQARQILLGEAPDQEQLEWVSKLNIDRPDNHISADVINMSVQTAAVKRLVERGNGVDADQAEVSTKLDQAQQLLQSIQGLISQVENWTSTIPMAWRPKIQAPNHDNKSDSGESDVDNPGSRERSPAPFFPCPRVLSYRDLWIAYIWNLHAASQIVLRESYVDVITYQATLLGRDLTYEEVIEIDNEENEVHKLSSAIIQSLPPLLGLTHRNQPLDYSRPPTKGAMTGRFFALFSMWIVQKARYTSRLHKDTAMRVIGWINSKHGLA</sequence>
<evidence type="ECO:0000259" key="23">
    <source>
        <dbReference type="PROSITE" id="PS51194"/>
    </source>
</evidence>
<reference evidence="25 26" key="1">
    <citation type="submission" date="2017-03" db="EMBL/GenBank/DDBJ databases">
        <title>Genomes of endolithic fungi from Antarctica.</title>
        <authorList>
            <person name="Coleine C."/>
            <person name="Masonjones S."/>
            <person name="Stajich J.E."/>
        </authorList>
    </citation>
    <scope>NUCLEOTIDE SEQUENCE [LARGE SCALE GENOMIC DNA]</scope>
    <source>
        <strain evidence="25 26">CCFEE 6314</strain>
    </source>
</reference>
<dbReference type="VEuPathDB" id="FungiDB:PV10_02528"/>
<dbReference type="PROSITE" id="PS51194">
    <property type="entry name" value="HELICASE_CTER"/>
    <property type="match status" value="1"/>
</dbReference>
<keyword evidence="6" id="KW-0347">Helicase</keyword>
<keyword evidence="3" id="KW-0690">Ribosome biogenesis</keyword>
<evidence type="ECO:0000256" key="18">
    <source>
        <dbReference type="ARBA" id="ARBA00047984"/>
    </source>
</evidence>
<evidence type="ECO:0000256" key="8">
    <source>
        <dbReference type="ARBA" id="ARBA00022884"/>
    </source>
</evidence>